<feature type="domain" description="Exonuclease" evidence="3">
    <location>
        <begin position="53"/>
        <end position="218"/>
    </location>
</feature>
<dbReference type="InterPro" id="IPR012337">
    <property type="entry name" value="RNaseH-like_sf"/>
</dbReference>
<dbReference type="SUPFAM" id="SSF53098">
    <property type="entry name" value="Ribonuclease H-like"/>
    <property type="match status" value="1"/>
</dbReference>
<dbReference type="PANTHER" id="PTHR30231:SF37">
    <property type="entry name" value="EXODEOXYRIBONUCLEASE 10"/>
    <property type="match status" value="1"/>
</dbReference>
<evidence type="ECO:0000313" key="5">
    <source>
        <dbReference type="Proteomes" id="UP000731465"/>
    </source>
</evidence>
<dbReference type="Gene3D" id="3.30.420.10">
    <property type="entry name" value="Ribonuclease H-like superfamily/Ribonuclease H"/>
    <property type="match status" value="1"/>
</dbReference>
<sequence>MNNNIFPLSMFDNIKAHPENYRLIERIPLTVNGVDTHFPIKLNEPVEGERVHTVVFLDTETTGMDFEKCKLIELGMVKATFSLDRKIILSVDKYYDEFEDPKEPIPKEIIEITHITDDMVQGHSFDDDMVANFLAGRPLIVAHNAGFDRPFFDKRFGMLNNLSWACSLKEINWSKLGFNGQKLEYLNSCLGYFYDAHRAYTDALALLWILYQKPDAFACLVDSALSKSIKIDIKGNTFSINNELKKLEFRFDSFNKSWYRYVGSKAEAVRLQETIENTYKQGDVNFTVKLTELTAKTRYKK</sequence>
<gene>
    <name evidence="4" type="ORF">J5V48_00085</name>
</gene>
<dbReference type="SMART" id="SM00479">
    <property type="entry name" value="EXOIII"/>
    <property type="match status" value="1"/>
</dbReference>
<dbReference type="RefSeq" id="WP_219935685.1">
    <property type="nucleotide sequence ID" value="NZ_JAGFNY010000001.1"/>
</dbReference>
<dbReference type="Proteomes" id="UP000731465">
    <property type="component" value="Unassembled WGS sequence"/>
</dbReference>
<evidence type="ECO:0000256" key="2">
    <source>
        <dbReference type="ARBA" id="ARBA00022839"/>
    </source>
</evidence>
<dbReference type="PANTHER" id="PTHR30231">
    <property type="entry name" value="DNA POLYMERASE III SUBUNIT EPSILON"/>
    <property type="match status" value="1"/>
</dbReference>
<keyword evidence="2" id="KW-0269">Exonuclease</keyword>
<dbReference type="CDD" id="cd06127">
    <property type="entry name" value="DEDDh"/>
    <property type="match status" value="1"/>
</dbReference>
<protein>
    <submittedName>
        <fullName evidence="4">DNA polymerase III subunit epsilon</fullName>
    </submittedName>
</protein>
<evidence type="ECO:0000313" key="4">
    <source>
        <dbReference type="EMBL" id="MBW7569294.1"/>
    </source>
</evidence>
<keyword evidence="2" id="KW-0378">Hydrolase</keyword>
<dbReference type="InterPro" id="IPR036397">
    <property type="entry name" value="RNaseH_sf"/>
</dbReference>
<dbReference type="Pfam" id="PF00929">
    <property type="entry name" value="RNase_T"/>
    <property type="match status" value="1"/>
</dbReference>
<proteinExistence type="predicted"/>
<dbReference type="EMBL" id="JAGFNY010000001">
    <property type="protein sequence ID" value="MBW7569294.1"/>
    <property type="molecule type" value="Genomic_DNA"/>
</dbReference>
<evidence type="ECO:0000259" key="3">
    <source>
        <dbReference type="SMART" id="SM00479"/>
    </source>
</evidence>
<dbReference type="NCBIfam" id="NF006615">
    <property type="entry name" value="PRK09182.1"/>
    <property type="match status" value="1"/>
</dbReference>
<name>A0ABS7DE42_9GAMM</name>
<dbReference type="InterPro" id="IPR013520">
    <property type="entry name" value="Ribonucl_H"/>
</dbReference>
<reference evidence="4 5" key="1">
    <citation type="submission" date="2021-03" db="EMBL/GenBank/DDBJ databases">
        <title>Succinivibrio sp. nov. isolated from feces of cow.</title>
        <authorList>
            <person name="Choi J.-Y."/>
        </authorList>
    </citation>
    <scope>NUCLEOTIDE SEQUENCE [LARGE SCALE GENOMIC DNA]</scope>
    <source>
        <strain evidence="4 5">AGMB01872</strain>
    </source>
</reference>
<accession>A0ABS7DE42</accession>
<keyword evidence="5" id="KW-1185">Reference proteome</keyword>
<organism evidence="4 5">
    <name type="scientific">Succinivibrio faecicola</name>
    <dbReference type="NCBI Taxonomy" id="2820300"/>
    <lineage>
        <taxon>Bacteria</taxon>
        <taxon>Pseudomonadati</taxon>
        <taxon>Pseudomonadota</taxon>
        <taxon>Gammaproteobacteria</taxon>
        <taxon>Aeromonadales</taxon>
        <taxon>Succinivibrionaceae</taxon>
        <taxon>Succinivibrio</taxon>
    </lineage>
</organism>
<evidence type="ECO:0000256" key="1">
    <source>
        <dbReference type="ARBA" id="ARBA00022722"/>
    </source>
</evidence>
<keyword evidence="1" id="KW-0540">Nuclease</keyword>
<comment type="caution">
    <text evidence="4">The sequence shown here is derived from an EMBL/GenBank/DDBJ whole genome shotgun (WGS) entry which is preliminary data.</text>
</comment>